<keyword evidence="2" id="KW-1185">Reference proteome</keyword>
<gene>
    <name evidence="1" type="ORF">FA13DRAFT_1775622</name>
</gene>
<proteinExistence type="predicted"/>
<evidence type="ECO:0000313" key="1">
    <source>
        <dbReference type="EMBL" id="TEB28940.1"/>
    </source>
</evidence>
<evidence type="ECO:0000313" key="2">
    <source>
        <dbReference type="Proteomes" id="UP000298030"/>
    </source>
</evidence>
<dbReference type="OrthoDB" id="329139at2759"/>
<comment type="caution">
    <text evidence="1">The sequence shown here is derived from an EMBL/GenBank/DDBJ whole genome shotgun (WGS) entry which is preliminary data.</text>
</comment>
<dbReference type="Proteomes" id="UP000298030">
    <property type="component" value="Unassembled WGS sequence"/>
</dbReference>
<dbReference type="AlphaFoldDB" id="A0A4Y7T492"/>
<sequence length="175" mass="18889">MSNGSIDISNQTGIINVQRTPIGFPMPLGAASSGLLGQGGFEPPEGEPFVVYGRDEEGPRPAFRHQEVAKGRMEEGDTSVVISSGMSKTVYALFRNVEDASSLRQRVVKVSMLTDADERVEEERDAVNLAFIEARLSLSLSLIGSWNQGCRGPSARVVPHSSASSYHSLAFYLIS</sequence>
<protein>
    <submittedName>
        <fullName evidence="1">Uncharacterized protein</fullName>
    </submittedName>
</protein>
<reference evidence="1 2" key="1">
    <citation type="journal article" date="2019" name="Nat. Ecol. Evol.">
        <title>Megaphylogeny resolves global patterns of mushroom evolution.</title>
        <authorList>
            <person name="Varga T."/>
            <person name="Krizsan K."/>
            <person name="Foldi C."/>
            <person name="Dima B."/>
            <person name="Sanchez-Garcia M."/>
            <person name="Sanchez-Ramirez S."/>
            <person name="Szollosi G.J."/>
            <person name="Szarkandi J.G."/>
            <person name="Papp V."/>
            <person name="Albert L."/>
            <person name="Andreopoulos W."/>
            <person name="Angelini C."/>
            <person name="Antonin V."/>
            <person name="Barry K.W."/>
            <person name="Bougher N.L."/>
            <person name="Buchanan P."/>
            <person name="Buyck B."/>
            <person name="Bense V."/>
            <person name="Catcheside P."/>
            <person name="Chovatia M."/>
            <person name="Cooper J."/>
            <person name="Damon W."/>
            <person name="Desjardin D."/>
            <person name="Finy P."/>
            <person name="Geml J."/>
            <person name="Haridas S."/>
            <person name="Hughes K."/>
            <person name="Justo A."/>
            <person name="Karasinski D."/>
            <person name="Kautmanova I."/>
            <person name="Kiss B."/>
            <person name="Kocsube S."/>
            <person name="Kotiranta H."/>
            <person name="LaButti K.M."/>
            <person name="Lechner B.E."/>
            <person name="Liimatainen K."/>
            <person name="Lipzen A."/>
            <person name="Lukacs Z."/>
            <person name="Mihaltcheva S."/>
            <person name="Morgado L.N."/>
            <person name="Niskanen T."/>
            <person name="Noordeloos M.E."/>
            <person name="Ohm R.A."/>
            <person name="Ortiz-Santana B."/>
            <person name="Ovrebo C."/>
            <person name="Racz N."/>
            <person name="Riley R."/>
            <person name="Savchenko A."/>
            <person name="Shiryaev A."/>
            <person name="Soop K."/>
            <person name="Spirin V."/>
            <person name="Szebenyi C."/>
            <person name="Tomsovsky M."/>
            <person name="Tulloss R.E."/>
            <person name="Uehling J."/>
            <person name="Grigoriev I.V."/>
            <person name="Vagvolgyi C."/>
            <person name="Papp T."/>
            <person name="Martin F.M."/>
            <person name="Miettinen O."/>
            <person name="Hibbett D.S."/>
            <person name="Nagy L.G."/>
        </authorList>
    </citation>
    <scope>NUCLEOTIDE SEQUENCE [LARGE SCALE GENOMIC DNA]</scope>
    <source>
        <strain evidence="1 2">FP101781</strain>
    </source>
</reference>
<name>A0A4Y7T492_COPMI</name>
<dbReference type="EMBL" id="QPFP01000029">
    <property type="protein sequence ID" value="TEB28940.1"/>
    <property type="molecule type" value="Genomic_DNA"/>
</dbReference>
<accession>A0A4Y7T492</accession>
<organism evidence="1 2">
    <name type="scientific">Coprinellus micaceus</name>
    <name type="common">Glistening ink-cap mushroom</name>
    <name type="synonym">Coprinus micaceus</name>
    <dbReference type="NCBI Taxonomy" id="71717"/>
    <lineage>
        <taxon>Eukaryota</taxon>
        <taxon>Fungi</taxon>
        <taxon>Dikarya</taxon>
        <taxon>Basidiomycota</taxon>
        <taxon>Agaricomycotina</taxon>
        <taxon>Agaricomycetes</taxon>
        <taxon>Agaricomycetidae</taxon>
        <taxon>Agaricales</taxon>
        <taxon>Agaricineae</taxon>
        <taxon>Psathyrellaceae</taxon>
        <taxon>Coprinellus</taxon>
    </lineage>
</organism>